<sequence length="40" mass="4690">MTVTCARIVQDRLLQFGRRLNCNFFAPGKYKKIDFLKPSL</sequence>
<gene>
    <name evidence="1" type="ORF">CLOSYM_04448</name>
</gene>
<protein>
    <submittedName>
        <fullName evidence="1">Uncharacterized protein</fullName>
    </submittedName>
</protein>
<comment type="caution">
    <text evidence="1">The sequence shown here is derived from an EMBL/GenBank/DDBJ whole genome shotgun (WGS) entry which is preliminary data.</text>
</comment>
<proteinExistence type="predicted"/>
<dbReference type="AlphaFoldDB" id="A0ABC9TS75"/>
<dbReference type="EMBL" id="AWSU01000352">
    <property type="protein sequence ID" value="ERI74007.1"/>
    <property type="molecule type" value="Genomic_DNA"/>
</dbReference>
<evidence type="ECO:0000313" key="1">
    <source>
        <dbReference type="EMBL" id="ERI74007.1"/>
    </source>
</evidence>
<organism evidence="1 2">
    <name type="scientific">[Clostridium] symbiosum ATCC 14940</name>
    <dbReference type="NCBI Taxonomy" id="411472"/>
    <lineage>
        <taxon>Bacteria</taxon>
        <taxon>Bacillati</taxon>
        <taxon>Bacillota</taxon>
        <taxon>Clostridia</taxon>
        <taxon>Lachnospirales</taxon>
        <taxon>Lachnospiraceae</taxon>
        <taxon>Otoolea</taxon>
    </lineage>
</organism>
<evidence type="ECO:0000313" key="2">
    <source>
        <dbReference type="Proteomes" id="UP000016491"/>
    </source>
</evidence>
<reference evidence="1 2" key="1">
    <citation type="submission" date="2013-07" db="EMBL/GenBank/DDBJ databases">
        <authorList>
            <person name="Weinstock G."/>
            <person name="Sodergren E."/>
            <person name="Wylie T."/>
            <person name="Fulton L."/>
            <person name="Fulton R."/>
            <person name="Fronick C."/>
            <person name="O'Laughlin M."/>
            <person name="Godfrey J."/>
            <person name="Miner T."/>
            <person name="Herter B."/>
            <person name="Appelbaum E."/>
            <person name="Cordes M."/>
            <person name="Lek S."/>
            <person name="Wollam A."/>
            <person name="Pepin K.H."/>
            <person name="Palsikar V.B."/>
            <person name="Mitreva M."/>
            <person name="Wilson R.K."/>
        </authorList>
    </citation>
    <scope>NUCLEOTIDE SEQUENCE [LARGE SCALE GENOMIC DNA]</scope>
    <source>
        <strain evidence="1 2">ATCC 14940</strain>
    </source>
</reference>
<name>A0ABC9TS75_CLOSY</name>
<accession>A0ABC9TS75</accession>
<dbReference type="Proteomes" id="UP000016491">
    <property type="component" value="Unassembled WGS sequence"/>
</dbReference>